<dbReference type="Gene3D" id="1.25.10.10">
    <property type="entry name" value="Leucine-rich Repeat Variant"/>
    <property type="match status" value="1"/>
</dbReference>
<dbReference type="AlphaFoldDB" id="A0A1D6GQZ5"/>
<reference evidence="2" key="1">
    <citation type="submission" date="2015-12" db="EMBL/GenBank/DDBJ databases">
        <title>Update maize B73 reference genome by single molecule sequencing technologies.</title>
        <authorList>
            <consortium name="Maize Genome Sequencing Project"/>
            <person name="Ware D."/>
        </authorList>
    </citation>
    <scope>NUCLEOTIDE SEQUENCE</scope>
    <source>
        <tissue evidence="2">Seedling</tissue>
    </source>
</reference>
<name>A0A1D6GQZ5_MAIZE</name>
<dbReference type="InterPro" id="IPR016024">
    <property type="entry name" value="ARM-type_fold"/>
</dbReference>
<dbReference type="InterPro" id="IPR007205">
    <property type="entry name" value="Protein_HGH1_N"/>
</dbReference>
<dbReference type="ExpressionAtlas" id="A0A1D6GQZ5">
    <property type="expression patterns" value="baseline and differential"/>
</dbReference>
<dbReference type="eggNOG" id="KOG2973">
    <property type="taxonomic scope" value="Eukaryota"/>
</dbReference>
<dbReference type="STRING" id="4577.A0A1D6GQZ5"/>
<dbReference type="PANTHER" id="PTHR13387:SF9">
    <property type="entry name" value="PROTEIN HGH1 HOMOLOG"/>
    <property type="match status" value="1"/>
</dbReference>
<proteinExistence type="predicted"/>
<gene>
    <name evidence="2" type="ORF">ZEAMMB73_Zm00001d014196</name>
</gene>
<accession>A0A1D6GQZ5</accession>
<dbReference type="InParanoid" id="A0A1D6GQZ5"/>
<dbReference type="SUPFAM" id="SSF48371">
    <property type="entry name" value="ARM repeat"/>
    <property type="match status" value="1"/>
</dbReference>
<dbReference type="InterPro" id="IPR039717">
    <property type="entry name" value="Hgh1"/>
</dbReference>
<dbReference type="PANTHER" id="PTHR13387">
    <property type="entry name" value="PROTEIN HGH1 HOMOLOG"/>
    <property type="match status" value="1"/>
</dbReference>
<evidence type="ECO:0000259" key="1">
    <source>
        <dbReference type="Pfam" id="PF04063"/>
    </source>
</evidence>
<feature type="domain" description="Protein HGH1 N-terminal" evidence="1">
    <location>
        <begin position="371"/>
        <end position="482"/>
    </location>
</feature>
<dbReference type="Pfam" id="PF04063">
    <property type="entry name" value="DUF383"/>
    <property type="match status" value="1"/>
</dbReference>
<dbReference type="EMBL" id="CM000781">
    <property type="protein sequence ID" value="AQK65536.1"/>
    <property type="molecule type" value="Genomic_DNA"/>
</dbReference>
<protein>
    <submittedName>
        <fullName evidence="2">ARM repeat superfamily protein</fullName>
    </submittedName>
</protein>
<sequence>MADELDELIGFLSDRNPQVRGAAADIVRGLTGGEDGLRALTARADSALPALLRLLASAGGSGSGEAAADSLVNLSQDAALAARLVALGAVDAAMDVVAKRGGEQPALARRLVMLLVNLTHVESGVAALLQMQKHKHLNSLVAAMGSNKTGVVAVNRLRSKEFDKQEGKIRTQTYKLICGKDVQPATKHTDVDLWIDGRHCDTDRRQWPQTHSLAAAATDPPIIGRQLQWATDDHRSTAAAATSPRLIRRWLQSMNGGHRPRGGGTNRRLKYPIRLRYVSGSIREVFVFDTVSDTASADRAAPIKFAGEEGGRRWQPCLGISRRVMWPGSAHPTTQMCCCSRAIGAALNPDTEWREKEKGRNGGGERNVGDEKVQGLYVAKLVRSFCRSSSDSEAEEDIFEYVASTLVNISKVEAGRRILLEPKRGLLKQIIRQFDSTNQLRKKGVAGTIRNCCFEADTQLLSLLSLAEYLWPALLLPVAGKKARCQYARIGSLLP</sequence>
<organism evidence="2">
    <name type="scientific">Zea mays</name>
    <name type="common">Maize</name>
    <dbReference type="NCBI Taxonomy" id="4577"/>
    <lineage>
        <taxon>Eukaryota</taxon>
        <taxon>Viridiplantae</taxon>
        <taxon>Streptophyta</taxon>
        <taxon>Embryophyta</taxon>
        <taxon>Tracheophyta</taxon>
        <taxon>Spermatophyta</taxon>
        <taxon>Magnoliopsida</taxon>
        <taxon>Liliopsida</taxon>
        <taxon>Poales</taxon>
        <taxon>Poaceae</taxon>
        <taxon>PACMAD clade</taxon>
        <taxon>Panicoideae</taxon>
        <taxon>Andropogonodae</taxon>
        <taxon>Andropogoneae</taxon>
        <taxon>Tripsacinae</taxon>
        <taxon>Zea</taxon>
    </lineage>
</organism>
<dbReference type="InterPro" id="IPR011989">
    <property type="entry name" value="ARM-like"/>
</dbReference>
<dbReference type="IntAct" id="A0A1D6GQZ5">
    <property type="interactions" value="1"/>
</dbReference>
<evidence type="ECO:0000313" key="2">
    <source>
        <dbReference type="EMBL" id="AQK65536.1"/>
    </source>
</evidence>